<dbReference type="SUPFAM" id="SSF53474">
    <property type="entry name" value="alpha/beta-Hydrolases"/>
    <property type="match status" value="1"/>
</dbReference>
<organism evidence="1 2">
    <name type="scientific">Paenibacillus allorhizoplanae</name>
    <dbReference type="NCBI Taxonomy" id="2905648"/>
    <lineage>
        <taxon>Bacteria</taxon>
        <taxon>Bacillati</taxon>
        <taxon>Bacillota</taxon>
        <taxon>Bacilli</taxon>
        <taxon>Bacillales</taxon>
        <taxon>Paenibacillaceae</taxon>
        <taxon>Paenibacillus</taxon>
    </lineage>
</organism>
<gene>
    <name evidence="1" type="ORF">PAECIP111891_03682</name>
</gene>
<comment type="caution">
    <text evidence="1">The sequence shown here is derived from an EMBL/GenBank/DDBJ whole genome shotgun (WGS) entry which is preliminary data.</text>
</comment>
<keyword evidence="2" id="KW-1185">Reference proteome</keyword>
<protein>
    <submittedName>
        <fullName evidence="1">Uncharacterized protein</fullName>
    </submittedName>
</protein>
<evidence type="ECO:0000313" key="2">
    <source>
        <dbReference type="Proteomes" id="UP000838821"/>
    </source>
</evidence>
<name>A0ABN8GRL4_9BACL</name>
<dbReference type="EMBL" id="CAKMMW010000010">
    <property type="protein sequence ID" value="CAH1211088.1"/>
    <property type="molecule type" value="Genomic_DNA"/>
</dbReference>
<dbReference type="Gene3D" id="3.40.50.1820">
    <property type="entry name" value="alpha/beta hydrolase"/>
    <property type="match status" value="1"/>
</dbReference>
<dbReference type="InterPro" id="IPR029058">
    <property type="entry name" value="AB_hydrolase_fold"/>
</dbReference>
<accession>A0ABN8GRL4</accession>
<evidence type="ECO:0000313" key="1">
    <source>
        <dbReference type="EMBL" id="CAH1211088.1"/>
    </source>
</evidence>
<reference evidence="1" key="1">
    <citation type="submission" date="2022-01" db="EMBL/GenBank/DDBJ databases">
        <authorList>
            <person name="Criscuolo A."/>
        </authorList>
    </citation>
    <scope>NUCLEOTIDE SEQUENCE</scope>
    <source>
        <strain evidence="1">CIP111891</strain>
    </source>
</reference>
<proteinExistence type="predicted"/>
<dbReference type="Proteomes" id="UP000838821">
    <property type="component" value="Unassembled WGS sequence"/>
</dbReference>
<dbReference type="RefSeq" id="WP_236289390.1">
    <property type="nucleotide sequence ID" value="NZ_CAKMMW010000010.1"/>
</dbReference>
<sequence>MHCSERVISHQQCFRQWGTKKYLDVFAPAEKTVLTMLSDMGVDPQHLKQLDTRILRNEEPYNGSARPVILYSPAFGVVKDMYFYNIQPLVESGFVVVAVGSTYESIITVFPDGIAVKQSEQVGSLESTDFEGWYGLKETRVKSNVFGGRGCAADTFPRCASGKDNL</sequence>